<evidence type="ECO:0000256" key="1">
    <source>
        <dbReference type="SAM" id="Phobius"/>
    </source>
</evidence>
<accession>A0A9X2GL63</accession>
<dbReference type="RefSeq" id="WP_417629384.1">
    <property type="nucleotide sequence ID" value="NZ_BAABKA010000066.1"/>
</dbReference>
<evidence type="ECO:0000313" key="3">
    <source>
        <dbReference type="Proteomes" id="UP001139648"/>
    </source>
</evidence>
<name>A0A9X2GL63_9ACTN</name>
<keyword evidence="1" id="KW-0472">Membrane</keyword>
<reference evidence="2" key="1">
    <citation type="submission" date="2022-06" db="EMBL/GenBank/DDBJ databases">
        <title>Sequencing the genomes of 1000 actinobacteria strains.</title>
        <authorList>
            <person name="Klenk H.-P."/>
        </authorList>
    </citation>
    <scope>NUCLEOTIDE SEQUENCE</scope>
    <source>
        <strain evidence="2">DSM 46694</strain>
    </source>
</reference>
<keyword evidence="1" id="KW-1133">Transmembrane helix</keyword>
<gene>
    <name evidence="2" type="ORF">HD597_007262</name>
</gene>
<dbReference type="Proteomes" id="UP001139648">
    <property type="component" value="Unassembled WGS sequence"/>
</dbReference>
<keyword evidence="1" id="KW-0812">Transmembrane</keyword>
<sequence length="39" mass="4509">MSTRERRTGLMALAWVWVGLPFAYGVYELFLKLTQLFSG</sequence>
<organism evidence="2 3">
    <name type="scientific">Nonomuraea thailandensis</name>
    <dbReference type="NCBI Taxonomy" id="1188745"/>
    <lineage>
        <taxon>Bacteria</taxon>
        <taxon>Bacillati</taxon>
        <taxon>Actinomycetota</taxon>
        <taxon>Actinomycetes</taxon>
        <taxon>Streptosporangiales</taxon>
        <taxon>Streptosporangiaceae</taxon>
        <taxon>Nonomuraea</taxon>
    </lineage>
</organism>
<evidence type="ECO:0000313" key="2">
    <source>
        <dbReference type="EMBL" id="MCP2360242.1"/>
    </source>
</evidence>
<keyword evidence="3" id="KW-1185">Reference proteome</keyword>
<feature type="transmembrane region" description="Helical" evidence="1">
    <location>
        <begin position="12"/>
        <end position="30"/>
    </location>
</feature>
<protein>
    <recommendedName>
        <fullName evidence="4">Oxalate:formate antiporter</fullName>
    </recommendedName>
</protein>
<dbReference type="AlphaFoldDB" id="A0A9X2GL63"/>
<dbReference type="EMBL" id="JAMZEB010000002">
    <property type="protein sequence ID" value="MCP2360242.1"/>
    <property type="molecule type" value="Genomic_DNA"/>
</dbReference>
<comment type="caution">
    <text evidence="2">The sequence shown here is derived from an EMBL/GenBank/DDBJ whole genome shotgun (WGS) entry which is preliminary data.</text>
</comment>
<evidence type="ECO:0008006" key="4">
    <source>
        <dbReference type="Google" id="ProtNLM"/>
    </source>
</evidence>
<proteinExistence type="predicted"/>